<dbReference type="InterPro" id="IPR007313">
    <property type="entry name" value="FxsA"/>
</dbReference>
<dbReference type="AlphaFoldDB" id="A0A2U1SW16"/>
<dbReference type="Proteomes" id="UP000316781">
    <property type="component" value="Unassembled WGS sequence"/>
</dbReference>
<reference evidence="2" key="2">
    <citation type="submission" date="2018-02" db="EMBL/GenBank/DDBJ databases">
        <authorList>
            <person name="Cohen D.B."/>
            <person name="Kent A.D."/>
        </authorList>
    </citation>
    <scope>NUCLEOTIDE SEQUENCE</scope>
    <source>
        <strain evidence="2">DSM 17706</strain>
    </source>
</reference>
<sequence length="155" mass="16606">MNKSKLLAYVLTGWLFVEIVAFVLVVQFLGVLAAVALGVGTTLLGLADVKRLFVYLRGRIGQPREELKSGVALLDGGLEAVGSLLLILPGFASDLVGLALKSPSVRAHVADRIRGKTERKGPQTIDLSPGEWKAIVDEGPKRRVRARRAPSAKVV</sequence>
<evidence type="ECO:0000313" key="4">
    <source>
        <dbReference type="Proteomes" id="UP000245137"/>
    </source>
</evidence>
<dbReference type="Pfam" id="PF04186">
    <property type="entry name" value="FxsA"/>
    <property type="match status" value="1"/>
</dbReference>
<dbReference type="OrthoDB" id="9792788at2"/>
<feature type="transmembrane region" description="Helical" evidence="1">
    <location>
        <begin position="31"/>
        <end position="49"/>
    </location>
</feature>
<feature type="transmembrane region" description="Helical" evidence="1">
    <location>
        <begin position="7"/>
        <end position="25"/>
    </location>
</feature>
<name>A0A2U1SW16_METSR</name>
<dbReference type="EMBL" id="PUIV01000001">
    <property type="protein sequence ID" value="PWB95798.1"/>
    <property type="molecule type" value="Genomic_DNA"/>
</dbReference>
<reference evidence="2 4" key="1">
    <citation type="journal article" date="2018" name="Appl. Microbiol. Biotechnol.">
        <title>Co-cultivation of the strictly anaerobic methanogen Methanosarcina barkeri with aerobic methanotrophs in an oxygen-limited membrane bioreactor.</title>
        <authorList>
            <person name="In 't Zandt M.H."/>
            <person name="van den Bosch T.J.M."/>
            <person name="Rijkers R."/>
            <person name="van Kessel M.A.H.J."/>
            <person name="Jetten M.S.M."/>
            <person name="Welte C.U."/>
        </authorList>
    </citation>
    <scope>NUCLEOTIDE SEQUENCE [LARGE SCALE GENOMIC DNA]</scope>
    <source>
        <strain evidence="2 4">DSM 17706</strain>
    </source>
</reference>
<keyword evidence="1" id="KW-0472">Membrane</keyword>
<evidence type="ECO:0000256" key="1">
    <source>
        <dbReference type="SAM" id="Phobius"/>
    </source>
</evidence>
<dbReference type="Proteomes" id="UP000245137">
    <property type="component" value="Unassembled WGS sequence"/>
</dbReference>
<evidence type="ECO:0000313" key="5">
    <source>
        <dbReference type="Proteomes" id="UP000316781"/>
    </source>
</evidence>
<gene>
    <name evidence="2" type="ORF">C5689_01485</name>
    <name evidence="3" type="ORF">FM996_10035</name>
</gene>
<evidence type="ECO:0000313" key="3">
    <source>
        <dbReference type="EMBL" id="TRL33871.1"/>
    </source>
</evidence>
<accession>A0A2U1SW16</accession>
<proteinExistence type="predicted"/>
<evidence type="ECO:0000313" key="2">
    <source>
        <dbReference type="EMBL" id="PWB95798.1"/>
    </source>
</evidence>
<keyword evidence="1" id="KW-1133">Transmembrane helix</keyword>
<dbReference type="NCBIfam" id="NF008528">
    <property type="entry name" value="PRK11463.1-2"/>
    <property type="match status" value="1"/>
</dbReference>
<dbReference type="RefSeq" id="WP_108915472.1">
    <property type="nucleotide sequence ID" value="NZ_BGJY01000001.1"/>
</dbReference>
<protein>
    <submittedName>
        <fullName evidence="2">Exclusion protein FxsA</fullName>
    </submittedName>
    <submittedName>
        <fullName evidence="3">FxsA family protein</fullName>
    </submittedName>
</protein>
<keyword evidence="1" id="KW-0812">Transmembrane</keyword>
<dbReference type="EMBL" id="VJMF01000040">
    <property type="protein sequence ID" value="TRL33871.1"/>
    <property type="molecule type" value="Genomic_DNA"/>
</dbReference>
<organism evidence="2 4">
    <name type="scientific">Methylosinus sporium</name>
    <dbReference type="NCBI Taxonomy" id="428"/>
    <lineage>
        <taxon>Bacteria</taxon>
        <taxon>Pseudomonadati</taxon>
        <taxon>Pseudomonadota</taxon>
        <taxon>Alphaproteobacteria</taxon>
        <taxon>Hyphomicrobiales</taxon>
        <taxon>Methylocystaceae</taxon>
        <taxon>Methylosinus</taxon>
    </lineage>
</organism>
<comment type="caution">
    <text evidence="2">The sequence shown here is derived from an EMBL/GenBank/DDBJ whole genome shotgun (WGS) entry which is preliminary data.</text>
</comment>
<reference evidence="3 5" key="3">
    <citation type="submission" date="2019-07" db="EMBL/GenBank/DDBJ databases">
        <title>Ln-dependent methylotrophs.</title>
        <authorList>
            <person name="Tani A."/>
        </authorList>
    </citation>
    <scope>NUCLEOTIDE SEQUENCE [LARGE SCALE GENOMIC DNA]</scope>
    <source>
        <strain evidence="3 5">SM89A</strain>
    </source>
</reference>
<keyword evidence="4" id="KW-1185">Reference proteome</keyword>
<dbReference type="GO" id="GO:0016020">
    <property type="term" value="C:membrane"/>
    <property type="evidence" value="ECO:0007669"/>
    <property type="project" value="InterPro"/>
</dbReference>